<dbReference type="AlphaFoldDB" id="A0A061EYB8"/>
<gene>
    <name evidence="1" type="ORF">TCM_024840</name>
</gene>
<evidence type="ECO:0000313" key="1">
    <source>
        <dbReference type="EMBL" id="EOY09422.1"/>
    </source>
</evidence>
<accession>A0A061EYB8</accession>
<name>A0A061EYB8_THECC</name>
<evidence type="ECO:0000313" key="2">
    <source>
        <dbReference type="Proteomes" id="UP000026915"/>
    </source>
</evidence>
<sequence>MGTMKISHSALGTKHPLYDIAALKHFFLVVLANSIIEVALLDGARSMPVTLLFVLQVPLTPIACLHP</sequence>
<dbReference type="InParanoid" id="A0A061EYB8"/>
<dbReference type="Gramene" id="EOY09422">
    <property type="protein sequence ID" value="EOY09422"/>
    <property type="gene ID" value="TCM_024840"/>
</dbReference>
<keyword evidence="2" id="KW-1185">Reference proteome</keyword>
<reference evidence="1 2" key="1">
    <citation type="journal article" date="2013" name="Genome Biol.">
        <title>The genome sequence of the most widely cultivated cacao type and its use to identify candidate genes regulating pod color.</title>
        <authorList>
            <person name="Motamayor J.C."/>
            <person name="Mockaitis K."/>
            <person name="Schmutz J."/>
            <person name="Haiminen N."/>
            <person name="Iii D.L."/>
            <person name="Cornejo O."/>
            <person name="Findley S.D."/>
            <person name="Zheng P."/>
            <person name="Utro F."/>
            <person name="Royaert S."/>
            <person name="Saski C."/>
            <person name="Jenkins J."/>
            <person name="Podicheti R."/>
            <person name="Zhao M."/>
            <person name="Scheffler B.E."/>
            <person name="Stack J.C."/>
            <person name="Feltus F.A."/>
            <person name="Mustiga G.M."/>
            <person name="Amores F."/>
            <person name="Phillips W."/>
            <person name="Marelli J.P."/>
            <person name="May G.D."/>
            <person name="Shapiro H."/>
            <person name="Ma J."/>
            <person name="Bustamante C.D."/>
            <person name="Schnell R.J."/>
            <person name="Main D."/>
            <person name="Gilbert D."/>
            <person name="Parida L."/>
            <person name="Kuhn D.N."/>
        </authorList>
    </citation>
    <scope>NUCLEOTIDE SEQUENCE [LARGE SCALE GENOMIC DNA]</scope>
    <source>
        <strain evidence="2">cv. Matina 1-6</strain>
    </source>
</reference>
<dbReference type="Proteomes" id="UP000026915">
    <property type="component" value="Chromosome 5"/>
</dbReference>
<proteinExistence type="predicted"/>
<protein>
    <submittedName>
        <fullName evidence="1">Uncharacterized protein</fullName>
    </submittedName>
</protein>
<organism evidence="1 2">
    <name type="scientific">Theobroma cacao</name>
    <name type="common">Cacao</name>
    <name type="synonym">Cocoa</name>
    <dbReference type="NCBI Taxonomy" id="3641"/>
    <lineage>
        <taxon>Eukaryota</taxon>
        <taxon>Viridiplantae</taxon>
        <taxon>Streptophyta</taxon>
        <taxon>Embryophyta</taxon>
        <taxon>Tracheophyta</taxon>
        <taxon>Spermatophyta</taxon>
        <taxon>Magnoliopsida</taxon>
        <taxon>eudicotyledons</taxon>
        <taxon>Gunneridae</taxon>
        <taxon>Pentapetalae</taxon>
        <taxon>rosids</taxon>
        <taxon>malvids</taxon>
        <taxon>Malvales</taxon>
        <taxon>Malvaceae</taxon>
        <taxon>Byttnerioideae</taxon>
        <taxon>Theobroma</taxon>
    </lineage>
</organism>
<dbReference type="EMBL" id="CM001883">
    <property type="protein sequence ID" value="EOY09422.1"/>
    <property type="molecule type" value="Genomic_DNA"/>
</dbReference>
<dbReference type="HOGENOM" id="CLU_2817617_0_0_1"/>